<dbReference type="AlphaFoldDB" id="A0A2P2P4C2"/>
<sequence>MGQGYKYQATNAATDFYRFF</sequence>
<name>A0A2P2P4C2_RHIMU</name>
<protein>
    <submittedName>
        <fullName evidence="1">Uncharacterized protein</fullName>
    </submittedName>
</protein>
<proteinExistence type="predicted"/>
<accession>A0A2P2P4C2</accession>
<reference evidence="1" key="1">
    <citation type="submission" date="2018-02" db="EMBL/GenBank/DDBJ databases">
        <title>Rhizophora mucronata_Transcriptome.</title>
        <authorList>
            <person name="Meera S.P."/>
            <person name="Sreeshan A."/>
            <person name="Augustine A."/>
        </authorList>
    </citation>
    <scope>NUCLEOTIDE SEQUENCE</scope>
    <source>
        <tissue evidence="1">Leaf</tissue>
    </source>
</reference>
<organism evidence="1">
    <name type="scientific">Rhizophora mucronata</name>
    <name type="common">Asiatic mangrove</name>
    <dbReference type="NCBI Taxonomy" id="61149"/>
    <lineage>
        <taxon>Eukaryota</taxon>
        <taxon>Viridiplantae</taxon>
        <taxon>Streptophyta</taxon>
        <taxon>Embryophyta</taxon>
        <taxon>Tracheophyta</taxon>
        <taxon>Spermatophyta</taxon>
        <taxon>Magnoliopsida</taxon>
        <taxon>eudicotyledons</taxon>
        <taxon>Gunneridae</taxon>
        <taxon>Pentapetalae</taxon>
        <taxon>rosids</taxon>
        <taxon>fabids</taxon>
        <taxon>Malpighiales</taxon>
        <taxon>Rhizophoraceae</taxon>
        <taxon>Rhizophora</taxon>
    </lineage>
</organism>
<dbReference type="EMBL" id="GGEC01069120">
    <property type="protein sequence ID" value="MBX49604.1"/>
    <property type="molecule type" value="Transcribed_RNA"/>
</dbReference>
<evidence type="ECO:0000313" key="1">
    <source>
        <dbReference type="EMBL" id="MBX49604.1"/>
    </source>
</evidence>